<evidence type="ECO:0000313" key="7">
    <source>
        <dbReference type="Proteomes" id="UP000729402"/>
    </source>
</evidence>
<evidence type="ECO:0008006" key="8">
    <source>
        <dbReference type="Google" id="ProtNLM"/>
    </source>
</evidence>
<feature type="domain" description="Plastocyanin-like" evidence="4">
    <location>
        <begin position="309"/>
        <end position="379"/>
    </location>
</feature>
<feature type="domain" description="Plastocyanin-like" evidence="5">
    <location>
        <begin position="35"/>
        <end position="113"/>
    </location>
</feature>
<dbReference type="InterPro" id="IPR011706">
    <property type="entry name" value="Cu-oxidase_C"/>
</dbReference>
<dbReference type="Pfam" id="PF00394">
    <property type="entry name" value="Cu-oxidase"/>
    <property type="match status" value="1"/>
</dbReference>
<dbReference type="PANTHER" id="PTHR11709">
    <property type="entry name" value="MULTI-COPPER OXIDASE"/>
    <property type="match status" value="1"/>
</dbReference>
<dbReference type="GO" id="GO:0005507">
    <property type="term" value="F:copper ion binding"/>
    <property type="evidence" value="ECO:0007669"/>
    <property type="project" value="InterPro"/>
</dbReference>
<evidence type="ECO:0000256" key="2">
    <source>
        <dbReference type="SAM" id="SignalP"/>
    </source>
</evidence>
<dbReference type="GO" id="GO:0016491">
    <property type="term" value="F:oxidoreductase activity"/>
    <property type="evidence" value="ECO:0007669"/>
    <property type="project" value="InterPro"/>
</dbReference>
<feature type="chain" id="PRO_5035156916" description="Monocopper oxidase-like protein SKU5" evidence="2">
    <location>
        <begin position="25"/>
        <end position="441"/>
    </location>
</feature>
<accession>A0A8J5WS83</accession>
<dbReference type="OrthoDB" id="2121828at2759"/>
<keyword evidence="7" id="KW-1185">Reference proteome</keyword>
<name>A0A8J5WS83_ZIZPA</name>
<reference evidence="6" key="2">
    <citation type="submission" date="2021-02" db="EMBL/GenBank/DDBJ databases">
        <authorList>
            <person name="Kimball J.A."/>
            <person name="Haas M.W."/>
            <person name="Macchietto M."/>
            <person name="Kono T."/>
            <person name="Duquette J."/>
            <person name="Shao M."/>
        </authorList>
    </citation>
    <scope>NUCLEOTIDE SEQUENCE</scope>
    <source>
        <tissue evidence="6">Fresh leaf tissue</tissue>
    </source>
</reference>
<evidence type="ECO:0000259" key="3">
    <source>
        <dbReference type="Pfam" id="PF00394"/>
    </source>
</evidence>
<feature type="domain" description="Plastocyanin-like" evidence="3">
    <location>
        <begin position="128"/>
        <end position="225"/>
    </location>
</feature>
<comment type="similarity">
    <text evidence="1">Belongs to the multicopper oxidase family.</text>
</comment>
<dbReference type="Pfam" id="PF07732">
    <property type="entry name" value="Cu-oxidase_3"/>
    <property type="match status" value="1"/>
</dbReference>
<evidence type="ECO:0000256" key="1">
    <source>
        <dbReference type="ARBA" id="ARBA00010609"/>
    </source>
</evidence>
<evidence type="ECO:0000313" key="6">
    <source>
        <dbReference type="EMBL" id="KAG8094161.1"/>
    </source>
</evidence>
<dbReference type="Pfam" id="PF07731">
    <property type="entry name" value="Cu-oxidase_2"/>
    <property type="match status" value="1"/>
</dbReference>
<dbReference type="EMBL" id="JAAALK010000080">
    <property type="protein sequence ID" value="KAG8094161.1"/>
    <property type="molecule type" value="Genomic_DNA"/>
</dbReference>
<evidence type="ECO:0000259" key="5">
    <source>
        <dbReference type="Pfam" id="PF07732"/>
    </source>
</evidence>
<proteinExistence type="inferred from homology"/>
<dbReference type="PANTHER" id="PTHR11709:SF58">
    <property type="entry name" value="SKU5 SIMILAR 3"/>
    <property type="match status" value="1"/>
</dbReference>
<comment type="caution">
    <text evidence="6">The sequence shown here is derived from an EMBL/GenBank/DDBJ whole genome shotgun (WGS) entry which is preliminary data.</text>
</comment>
<dbReference type="InterPro" id="IPR001117">
    <property type="entry name" value="Cu-oxidase_2nd"/>
</dbReference>
<dbReference type="AlphaFoldDB" id="A0A8J5WS83"/>
<dbReference type="Proteomes" id="UP000729402">
    <property type="component" value="Unassembled WGS sequence"/>
</dbReference>
<dbReference type="InterPro" id="IPR045087">
    <property type="entry name" value="Cu-oxidase_fam"/>
</dbReference>
<reference evidence="6" key="1">
    <citation type="journal article" date="2021" name="bioRxiv">
        <title>Whole Genome Assembly and Annotation of Northern Wild Rice, Zizania palustris L., Supports a Whole Genome Duplication in the Zizania Genus.</title>
        <authorList>
            <person name="Haas M."/>
            <person name="Kono T."/>
            <person name="Macchietto M."/>
            <person name="Millas R."/>
            <person name="McGilp L."/>
            <person name="Shao M."/>
            <person name="Duquette J."/>
            <person name="Hirsch C.N."/>
            <person name="Kimball J."/>
        </authorList>
    </citation>
    <scope>NUCLEOTIDE SEQUENCE</scope>
    <source>
        <tissue evidence="6">Fresh leaf tissue</tissue>
    </source>
</reference>
<protein>
    <recommendedName>
        <fullName evidence="8">Monocopper oxidase-like protein SKU5</fullName>
    </recommendedName>
</protein>
<evidence type="ECO:0000259" key="4">
    <source>
        <dbReference type="Pfam" id="PF07731"/>
    </source>
</evidence>
<feature type="signal peptide" evidence="2">
    <location>
        <begin position="1"/>
        <end position="24"/>
    </location>
</feature>
<keyword evidence="2" id="KW-0732">Signal</keyword>
<gene>
    <name evidence="6" type="ORF">GUJ93_ZPchr0012g21928</name>
</gene>
<organism evidence="6 7">
    <name type="scientific">Zizania palustris</name>
    <name type="common">Northern wild rice</name>
    <dbReference type="NCBI Taxonomy" id="103762"/>
    <lineage>
        <taxon>Eukaryota</taxon>
        <taxon>Viridiplantae</taxon>
        <taxon>Streptophyta</taxon>
        <taxon>Embryophyta</taxon>
        <taxon>Tracheophyta</taxon>
        <taxon>Spermatophyta</taxon>
        <taxon>Magnoliopsida</taxon>
        <taxon>Liliopsida</taxon>
        <taxon>Poales</taxon>
        <taxon>Poaceae</taxon>
        <taxon>BOP clade</taxon>
        <taxon>Oryzoideae</taxon>
        <taxon>Oryzeae</taxon>
        <taxon>Zizaniinae</taxon>
        <taxon>Zizania</taxon>
    </lineage>
</organism>
<dbReference type="InterPro" id="IPR011707">
    <property type="entry name" value="Cu-oxidase-like_N"/>
</dbReference>
<sequence length="441" mass="48618">MVAAAAAAAAALLHLLAFASLAHAADPYAFFDWDVSYITASPLGVPQQVISVNKKFPGPIVNITTNYNVVVNVLNSLDEPLLITWDGIQQRKNCWQDGVLGTNCPIPPGITVNNRAVISVPFDTPDGDFTLFIGDWYKKNHMDLRKMLDDGKELGMPDGVLMNGKGPYRYNDSLVPDGIECETINVEPGKTYRFRVHNVGVSTSLNFRIQNHNLALVETEGSYTMKQISLIWTSMFVNESLWKRVTGVAILHYSNSKGKASGPLPDPPNDVYDKTFSMNQARSIRMNVSTGAARPNPQGPYTLNNLHAVNRMDYGEWSENSRGTYNKWDGVSRCTTQVFPGAWTAVLLSLDSPGFWNVRTENLDTWYLGQETYIRVLDPQGGYNVTEMVAPDNILYCGLLKDKQKAQKPHASSSSAVPSATLNGYLLAVMVLLVATAFVVE</sequence>